<feature type="non-terminal residue" evidence="1">
    <location>
        <position position="206"/>
    </location>
</feature>
<dbReference type="KEGG" id="edi:EDI_157270"/>
<organism evidence="2">
    <name type="scientific">Entamoeba dispar (strain ATCC PRA-260 / SAW760)</name>
    <dbReference type="NCBI Taxonomy" id="370354"/>
    <lineage>
        <taxon>Eukaryota</taxon>
        <taxon>Amoebozoa</taxon>
        <taxon>Evosea</taxon>
        <taxon>Archamoebae</taxon>
        <taxon>Mastigamoebida</taxon>
        <taxon>Entamoebidae</taxon>
        <taxon>Entamoeba</taxon>
    </lineage>
</organism>
<proteinExistence type="predicted"/>
<reference evidence="2" key="1">
    <citation type="submission" date="2007-12" db="EMBL/GenBank/DDBJ databases">
        <title>Annotation of Entamoeba dispar SAW760.</title>
        <authorList>
            <person name="Lorenzi H."/>
            <person name="Inman J."/>
            <person name="Schobel S."/>
            <person name="Amedeo P."/>
            <person name="Caler E."/>
        </authorList>
    </citation>
    <scope>NUCLEOTIDE SEQUENCE [LARGE SCALE GENOMIC DNA]</scope>
    <source>
        <strain evidence="2">ATCC PRA-260 / SAW760</strain>
    </source>
</reference>
<accession>B0EP71</accession>
<protein>
    <submittedName>
        <fullName evidence="1">Uncharacterized protein</fullName>
    </submittedName>
</protein>
<dbReference type="RefSeq" id="XP_001739931.1">
    <property type="nucleotide sequence ID" value="XM_001739879.1"/>
</dbReference>
<evidence type="ECO:0000313" key="2">
    <source>
        <dbReference type="Proteomes" id="UP000008076"/>
    </source>
</evidence>
<keyword evidence="2" id="KW-1185">Reference proteome</keyword>
<sequence>MDVIDLKQTEIFSVELTELHQLVLNAAQRGVAIQNNPKESDVFSLHEDENYASALRRIIVFIRSKSANMLGEVVKITSSNQEELTYETIVANIFIADVMITFYLYCGWMDQLTEKLADKMVGRLKIIGDNIKAIKNETVFDVAYKTMINQWSSLVKLLSLEKQFRNIWSYFFGYWKDPNTENFSTRVRLLRFIQFSKNETSDVKIV</sequence>
<dbReference type="EMBL" id="DS550209">
    <property type="protein sequence ID" value="EDR23675.1"/>
    <property type="molecule type" value="Genomic_DNA"/>
</dbReference>
<dbReference type="GeneID" id="5885082"/>
<dbReference type="VEuPathDB" id="AmoebaDB:EDI_157270"/>
<evidence type="ECO:0000313" key="1">
    <source>
        <dbReference type="EMBL" id="EDR23675.1"/>
    </source>
</evidence>
<name>B0EP71_ENTDS</name>
<dbReference type="Proteomes" id="UP000008076">
    <property type="component" value="Unassembled WGS sequence"/>
</dbReference>
<gene>
    <name evidence="1" type="ORF">EDI_157270</name>
</gene>
<dbReference type="AlphaFoldDB" id="B0EP71"/>